<gene>
    <name evidence="1" type="ordered locus">Turpa_1226</name>
</gene>
<name>I4B3L7_TURPD</name>
<proteinExistence type="predicted"/>
<dbReference type="RefSeq" id="WP_014802390.1">
    <property type="nucleotide sequence ID" value="NC_018020.1"/>
</dbReference>
<keyword evidence="2" id="KW-1185">Reference proteome</keyword>
<sequence>MKPKHYLVVGASSVAGQKAIEAIRGKDANAKITVTTSKVLPAENPAADTIYGVDLSKPDSIRNIRPALSAPVDVLVFCPAFGMVGYPAELAPIEDVEACFDFSVRPVLSLIDELNPGLTIGFSSYYWLHSLEVAYGSMAFAKYALEKLAVENPNHIRIVRAGLFPSKSLRGICLLIQRGVQKENFPGATQLKTDWKASGLSFSDYFTQFAQGYEKKDLAQYLTAPYRGTEEKDLVGAIGAALEPNAKGIINVVGDSVWQEDRLNHVPDFMARNKEAFRLAESFDIRHQNIA</sequence>
<dbReference type="OrthoDB" id="342055at2"/>
<dbReference type="HOGENOM" id="CLU_1003995_0_0_12"/>
<dbReference type="InterPro" id="IPR036291">
    <property type="entry name" value="NAD(P)-bd_dom_sf"/>
</dbReference>
<evidence type="ECO:0000313" key="1">
    <source>
        <dbReference type="EMBL" id="AFM11874.1"/>
    </source>
</evidence>
<dbReference type="SUPFAM" id="SSF51735">
    <property type="entry name" value="NAD(P)-binding Rossmann-fold domains"/>
    <property type="match status" value="1"/>
</dbReference>
<evidence type="ECO:0000313" key="2">
    <source>
        <dbReference type="Proteomes" id="UP000006048"/>
    </source>
</evidence>
<dbReference type="KEGG" id="tpx:Turpa_1226"/>
<dbReference type="STRING" id="869212.Turpa_1226"/>
<reference evidence="1 2" key="1">
    <citation type="submission" date="2012-06" db="EMBL/GenBank/DDBJ databases">
        <title>The complete chromosome of genome of Turneriella parva DSM 21527.</title>
        <authorList>
            <consortium name="US DOE Joint Genome Institute (JGI-PGF)"/>
            <person name="Lucas S."/>
            <person name="Han J."/>
            <person name="Lapidus A."/>
            <person name="Bruce D."/>
            <person name="Goodwin L."/>
            <person name="Pitluck S."/>
            <person name="Peters L."/>
            <person name="Kyrpides N."/>
            <person name="Mavromatis K."/>
            <person name="Ivanova N."/>
            <person name="Mikhailova N."/>
            <person name="Chertkov O."/>
            <person name="Detter J.C."/>
            <person name="Tapia R."/>
            <person name="Han C."/>
            <person name="Land M."/>
            <person name="Hauser L."/>
            <person name="Markowitz V."/>
            <person name="Cheng J.-F."/>
            <person name="Hugenholtz P."/>
            <person name="Woyke T."/>
            <person name="Wu D."/>
            <person name="Gronow S."/>
            <person name="Wellnitz S."/>
            <person name="Brambilla E."/>
            <person name="Klenk H.-P."/>
            <person name="Eisen J.A."/>
        </authorList>
    </citation>
    <scope>NUCLEOTIDE SEQUENCE [LARGE SCALE GENOMIC DNA]</scope>
    <source>
        <strain evidence="2">ATCC BAA-1111 / DSM 21527 / NCTC 11395 / H</strain>
    </source>
</reference>
<dbReference type="Proteomes" id="UP000006048">
    <property type="component" value="Chromosome"/>
</dbReference>
<organism evidence="1 2">
    <name type="scientific">Turneriella parva (strain ATCC BAA-1111 / DSM 21527 / NCTC 11395 / H)</name>
    <name type="common">Leptospira parva</name>
    <dbReference type="NCBI Taxonomy" id="869212"/>
    <lineage>
        <taxon>Bacteria</taxon>
        <taxon>Pseudomonadati</taxon>
        <taxon>Spirochaetota</taxon>
        <taxon>Spirochaetia</taxon>
        <taxon>Leptospirales</taxon>
        <taxon>Leptospiraceae</taxon>
        <taxon>Turneriella</taxon>
    </lineage>
</organism>
<dbReference type="AlphaFoldDB" id="I4B3L7"/>
<protein>
    <submittedName>
        <fullName evidence="1">Uncharacterized protein</fullName>
    </submittedName>
</protein>
<dbReference type="Gene3D" id="3.40.50.720">
    <property type="entry name" value="NAD(P)-binding Rossmann-like Domain"/>
    <property type="match status" value="1"/>
</dbReference>
<accession>I4B3L7</accession>
<dbReference type="EMBL" id="CP002959">
    <property type="protein sequence ID" value="AFM11874.1"/>
    <property type="molecule type" value="Genomic_DNA"/>
</dbReference>